<reference evidence="3" key="1">
    <citation type="submission" date="2012-12" db="EMBL/GenBank/DDBJ databases">
        <authorList>
            <person name="Hellsten U."/>
            <person name="Grimwood J."/>
            <person name="Chapman J.A."/>
            <person name="Shapiro H."/>
            <person name="Aerts A."/>
            <person name="Otillar R.P."/>
            <person name="Terry A.Y."/>
            <person name="Boore J.L."/>
            <person name="Simakov O."/>
            <person name="Marletaz F."/>
            <person name="Cho S.-J."/>
            <person name="Edsinger-Gonzales E."/>
            <person name="Havlak P."/>
            <person name="Kuo D.-H."/>
            <person name="Larsson T."/>
            <person name="Lv J."/>
            <person name="Arendt D."/>
            <person name="Savage R."/>
            <person name="Osoegawa K."/>
            <person name="de Jong P."/>
            <person name="Lindberg D.R."/>
            <person name="Seaver E.C."/>
            <person name="Weisblat D.A."/>
            <person name="Putnam N.H."/>
            <person name="Grigoriev I.V."/>
            <person name="Rokhsar D.S."/>
        </authorList>
    </citation>
    <scope>NUCLEOTIDE SEQUENCE</scope>
</reference>
<keyword evidence="3" id="KW-1185">Reference proteome</keyword>
<dbReference type="EMBL" id="AMQM01000540">
    <property type="status" value="NOT_ANNOTATED_CDS"/>
    <property type="molecule type" value="Genomic_DNA"/>
</dbReference>
<dbReference type="EMBL" id="AMQM01000541">
    <property type="status" value="NOT_ANNOTATED_CDS"/>
    <property type="molecule type" value="Genomic_DNA"/>
</dbReference>
<evidence type="ECO:0000313" key="3">
    <source>
        <dbReference type="Proteomes" id="UP000015101"/>
    </source>
</evidence>
<reference evidence="2" key="3">
    <citation type="submission" date="2015-06" db="UniProtKB">
        <authorList>
            <consortium name="EnsemblMetazoa"/>
        </authorList>
    </citation>
    <scope>IDENTIFICATION</scope>
</reference>
<organism evidence="2 3">
    <name type="scientific">Helobdella robusta</name>
    <name type="common">Californian leech</name>
    <dbReference type="NCBI Taxonomy" id="6412"/>
    <lineage>
        <taxon>Eukaryota</taxon>
        <taxon>Metazoa</taxon>
        <taxon>Spiralia</taxon>
        <taxon>Lophotrochozoa</taxon>
        <taxon>Annelida</taxon>
        <taxon>Clitellata</taxon>
        <taxon>Hirudinea</taxon>
        <taxon>Rhynchobdellida</taxon>
        <taxon>Glossiphoniidae</taxon>
        <taxon>Helobdella</taxon>
    </lineage>
</organism>
<dbReference type="Proteomes" id="UP000015101">
    <property type="component" value="Unassembled WGS sequence"/>
</dbReference>
<dbReference type="InParanoid" id="T1EPY6"/>
<protein>
    <submittedName>
        <fullName evidence="1 2">Uncharacterized protein</fullName>
    </submittedName>
</protein>
<dbReference type="CTD" id="20198636"/>
<evidence type="ECO:0000313" key="1">
    <source>
        <dbReference type="EMBL" id="ESO06069.1"/>
    </source>
</evidence>
<sequence length="182" mass="20585">MEIKRVHERLSLSEGCGIRVGMNDERAMENLQFTGELMQRTTNISMLATHVNRLQEEAECAGTQKKFHRENNEVLKIIKVASETNVGSDKNMHVIRATFDRITSLYLKIDANLLANCVQPGNKHNVIHINITYHLKSYHMVSEIFTQKKSGSCFTTKSTFYSAGTPHHIPSTDATSNQLTLH</sequence>
<dbReference type="AlphaFoldDB" id="T1EPY6"/>
<accession>T1EPY6</accession>
<gene>
    <name evidence="2" type="primary">20198636</name>
    <name evidence="1" type="ORF">HELRODRAFT_160199</name>
</gene>
<dbReference type="GeneID" id="20198636"/>
<proteinExistence type="predicted"/>
<dbReference type="KEGG" id="hro:HELRODRAFT_160199"/>
<dbReference type="RefSeq" id="XP_009015437.1">
    <property type="nucleotide sequence ID" value="XM_009017189.1"/>
</dbReference>
<dbReference type="HOGENOM" id="CLU_1483555_0_0_1"/>
<reference evidence="1 3" key="2">
    <citation type="journal article" date="2013" name="Nature">
        <title>Insights into bilaterian evolution from three spiralian genomes.</title>
        <authorList>
            <person name="Simakov O."/>
            <person name="Marletaz F."/>
            <person name="Cho S.J."/>
            <person name="Edsinger-Gonzales E."/>
            <person name="Havlak P."/>
            <person name="Hellsten U."/>
            <person name="Kuo D.H."/>
            <person name="Larsson T."/>
            <person name="Lv J."/>
            <person name="Arendt D."/>
            <person name="Savage R."/>
            <person name="Osoegawa K."/>
            <person name="de Jong P."/>
            <person name="Grimwood J."/>
            <person name="Chapman J.A."/>
            <person name="Shapiro H."/>
            <person name="Aerts A."/>
            <person name="Otillar R.P."/>
            <person name="Terry A.Y."/>
            <person name="Boore J.L."/>
            <person name="Grigoriev I.V."/>
            <person name="Lindberg D.R."/>
            <person name="Seaver E.C."/>
            <person name="Weisblat D.A."/>
            <person name="Putnam N.H."/>
            <person name="Rokhsar D.S."/>
        </authorList>
    </citation>
    <scope>NUCLEOTIDE SEQUENCE</scope>
</reference>
<dbReference type="EnsemblMetazoa" id="HelroT160199">
    <property type="protein sequence ID" value="HelroP160199"/>
    <property type="gene ID" value="HelroG160199"/>
</dbReference>
<name>T1EPY6_HELRO</name>
<evidence type="ECO:0000313" key="2">
    <source>
        <dbReference type="EnsemblMetazoa" id="HelroP160199"/>
    </source>
</evidence>
<dbReference type="EMBL" id="KB096324">
    <property type="protein sequence ID" value="ESO06069.1"/>
    <property type="molecule type" value="Genomic_DNA"/>
</dbReference>